<name>A0A0E9WRU2_ANGAN</name>
<sequence length="69" mass="7617">MYSKPTGALINRESVVIGYQGLTHTHPLLHLVPRLIYTSKVLVVRVCACVTGYIISMAFESSQSPSIRL</sequence>
<evidence type="ECO:0000313" key="1">
    <source>
        <dbReference type="EMBL" id="JAH93102.1"/>
    </source>
</evidence>
<dbReference type="EMBL" id="GBXM01015475">
    <property type="protein sequence ID" value="JAH93102.1"/>
    <property type="molecule type" value="Transcribed_RNA"/>
</dbReference>
<accession>A0A0E9WRU2</accession>
<protein>
    <submittedName>
        <fullName evidence="1">Uncharacterized protein</fullName>
    </submittedName>
</protein>
<organism evidence="1">
    <name type="scientific">Anguilla anguilla</name>
    <name type="common">European freshwater eel</name>
    <name type="synonym">Muraena anguilla</name>
    <dbReference type="NCBI Taxonomy" id="7936"/>
    <lineage>
        <taxon>Eukaryota</taxon>
        <taxon>Metazoa</taxon>
        <taxon>Chordata</taxon>
        <taxon>Craniata</taxon>
        <taxon>Vertebrata</taxon>
        <taxon>Euteleostomi</taxon>
        <taxon>Actinopterygii</taxon>
        <taxon>Neopterygii</taxon>
        <taxon>Teleostei</taxon>
        <taxon>Anguilliformes</taxon>
        <taxon>Anguillidae</taxon>
        <taxon>Anguilla</taxon>
    </lineage>
</organism>
<reference evidence="1" key="1">
    <citation type="submission" date="2014-11" db="EMBL/GenBank/DDBJ databases">
        <authorList>
            <person name="Amaro Gonzalez C."/>
        </authorList>
    </citation>
    <scope>NUCLEOTIDE SEQUENCE</scope>
</reference>
<dbReference type="AlphaFoldDB" id="A0A0E9WRU2"/>
<proteinExistence type="predicted"/>
<reference evidence="1" key="2">
    <citation type="journal article" date="2015" name="Fish Shellfish Immunol.">
        <title>Early steps in the European eel (Anguilla anguilla)-Vibrio vulnificus interaction in the gills: Role of the RtxA13 toxin.</title>
        <authorList>
            <person name="Callol A."/>
            <person name="Pajuelo D."/>
            <person name="Ebbesson L."/>
            <person name="Teles M."/>
            <person name="MacKenzie S."/>
            <person name="Amaro C."/>
        </authorList>
    </citation>
    <scope>NUCLEOTIDE SEQUENCE</scope>
</reference>